<dbReference type="Proteomes" id="UP000585474">
    <property type="component" value="Unassembled WGS sequence"/>
</dbReference>
<name>A0A7J0HF98_9ERIC</name>
<dbReference type="FunFam" id="3.30.70.330:FF:000374">
    <property type="entry name" value="Flowering time control protein FCA"/>
    <property type="match status" value="1"/>
</dbReference>
<dbReference type="CDD" id="cd12633">
    <property type="entry name" value="RRM1_FCA"/>
    <property type="match status" value="1"/>
</dbReference>
<feature type="compositionally biased region" description="Low complexity" evidence="10">
    <location>
        <begin position="1142"/>
        <end position="1153"/>
    </location>
</feature>
<feature type="region of interest" description="Disordered" evidence="10">
    <location>
        <begin position="811"/>
        <end position="877"/>
    </location>
</feature>
<feature type="region of interest" description="Disordered" evidence="10">
    <location>
        <begin position="515"/>
        <end position="537"/>
    </location>
</feature>
<feature type="region of interest" description="Disordered" evidence="10">
    <location>
        <begin position="719"/>
        <end position="790"/>
    </location>
</feature>
<dbReference type="PRINTS" id="PR00961">
    <property type="entry name" value="HUDSXLRNA"/>
</dbReference>
<evidence type="ECO:0000256" key="7">
    <source>
        <dbReference type="ARBA" id="ARBA00023242"/>
    </source>
</evidence>
<dbReference type="SMART" id="SM00456">
    <property type="entry name" value="WW"/>
    <property type="match status" value="1"/>
</dbReference>
<dbReference type="PROSITE" id="PS50102">
    <property type="entry name" value="RRM"/>
    <property type="match status" value="2"/>
</dbReference>
<evidence type="ECO:0000256" key="5">
    <source>
        <dbReference type="ARBA" id="ARBA00022884"/>
    </source>
</evidence>
<dbReference type="GO" id="GO:0030154">
    <property type="term" value="P:cell differentiation"/>
    <property type="evidence" value="ECO:0007669"/>
    <property type="project" value="UniProtKB-KW"/>
</dbReference>
<sequence>MEYQTRLNASIDCVRFLLRQGLAFRGHDESESSSSQGNFLELLKFLAEHNEDVKSVALNNAPQNLKLVAPEIQKDIVSVAASETINVIIKDLGDALFSILIDEACDISIKEQMAVVIRYVNKEGHVIERFLGIEHVTNTSALTLKKVVEDLFCRHGLSISRLRGQGYDGASNMQDILKEKQASKVVEALNKGILSSGQGVNQKTNLKCAGDTRWGSHYGTLISLIDMFSAVIDVLAMISEDGSNSEQRAEANALQRKDQDIVNAMTFVQVSKRRLQMMRESGWNDLLAKVLIFCEKHEIDVPDMNDMFITRGRMRCKAQEMTNLRHYQVELLSTVIDMQMQELNARFTESNTELLLCVTCLSPSNSFSSFDKEKLIRLAELLNGISDLAQKLVEMGKNKVYPLVYLLLTLALILPVATATVERTQRRRPIQQQPRFTPLQGTLEGRLAPPATAPPTTTADVALTTTKTTSPTVEEATTAPSTARLVTLLVGRVGGGGFRPMGGGGGGGGFRPMGGGGFGPNLSGQKRGFPFSGRGGSPDHFDGGNFAKLFVGSVPRTATEEDIRPLFEEHGNVLEVALIKDKRTGQQQGCCFIKYATSDEADRAIRALHNQQTLPGGVGPIQVRYADGERERLGAVEHKLFVGSLNKQATEKEVEEIFSPYGRVEDVYLMRDEMKQSRGCGFVKFSNREMAMAAINALNGTYTMKGCDQPLIVRFADPKRPRAGDSRGGAPAFGGPGFGPRFEPPGVRPPLNYGEPMGGHISSNSWHPMSSQNPGPSPNAGIQGFGSQFLPRSGDVSIPLTLGGSLDGRGGTVDGLLPGPTVSSSASQQSFNQSLAQVPSIGQQQISPLQKPFQSPQDVPSSMQLHPQTPSSYSHMQTTHASVQQLGQMQIPQSAGQTLYNQGLPSQQLLGLGGQLTVSQPQVQQTASSAQQAPVNVNLQSHHLSATANHQQLSAPVQQQMLQPLQQSPSQFAQLLSQQKQTLQASFQSSQQAFSQLQQQFQLMQPSNQNLMPQQSAQGAKQQEGEGLGCRFIHGHLDMLQEIVVQEVVENAIAWRLTLNGLLHGQVWYHRQLAAPLLQLQREMCLLATAAGPALSAVPQAVAPVKCSWTEHTSPDGYKYYYNSSTGQSKWEKPEELTLVEQQQQQQKSSVQQPHTQSHPQSLSGQQVIQTQPAQLQTQPAQLQSQPQTQLRHPQQLQQHSLQSPYQASGVKGSQNAQEYGYAQLQATAGLATDPARFQQGLQAAQDWMWKNKPSGSEQFLLL</sequence>
<dbReference type="GO" id="GO:0003723">
    <property type="term" value="F:RNA binding"/>
    <property type="evidence" value="ECO:0007669"/>
    <property type="project" value="UniProtKB-UniRule"/>
</dbReference>
<evidence type="ECO:0000259" key="12">
    <source>
        <dbReference type="PROSITE" id="PS50102"/>
    </source>
</evidence>
<dbReference type="Gene3D" id="2.20.70.10">
    <property type="match status" value="1"/>
</dbReference>
<feature type="compositionally biased region" description="Low complexity" evidence="10">
    <location>
        <begin position="823"/>
        <end position="837"/>
    </location>
</feature>
<keyword evidence="4" id="KW-0221">Differentiation</keyword>
<comment type="subcellular location">
    <subcellularLocation>
        <location evidence="1">Nucleus</location>
    </subcellularLocation>
</comment>
<dbReference type="InterPro" id="IPR012677">
    <property type="entry name" value="Nucleotide-bd_a/b_plait_sf"/>
</dbReference>
<dbReference type="InterPro" id="IPR025398">
    <property type="entry name" value="DUF4371"/>
</dbReference>
<organism evidence="13 14">
    <name type="scientific">Actinidia rufa</name>
    <dbReference type="NCBI Taxonomy" id="165716"/>
    <lineage>
        <taxon>Eukaryota</taxon>
        <taxon>Viridiplantae</taxon>
        <taxon>Streptophyta</taxon>
        <taxon>Embryophyta</taxon>
        <taxon>Tracheophyta</taxon>
        <taxon>Spermatophyta</taxon>
        <taxon>Magnoliopsida</taxon>
        <taxon>eudicotyledons</taxon>
        <taxon>Gunneridae</taxon>
        <taxon>Pentapetalae</taxon>
        <taxon>asterids</taxon>
        <taxon>Ericales</taxon>
        <taxon>Actinidiaceae</taxon>
        <taxon>Actinidia</taxon>
    </lineage>
</organism>
<evidence type="ECO:0000313" key="14">
    <source>
        <dbReference type="Proteomes" id="UP000585474"/>
    </source>
</evidence>
<dbReference type="InterPro" id="IPR047193">
    <property type="entry name" value="RRM1_FCA"/>
</dbReference>
<feature type="compositionally biased region" description="Low complexity" evidence="10">
    <location>
        <begin position="448"/>
        <end position="479"/>
    </location>
</feature>
<reference evidence="13 14" key="1">
    <citation type="submission" date="2019-07" db="EMBL/GenBank/DDBJ databases">
        <title>De Novo Assembly of kiwifruit Actinidia rufa.</title>
        <authorList>
            <person name="Sugita-Konishi S."/>
            <person name="Sato K."/>
            <person name="Mori E."/>
            <person name="Abe Y."/>
            <person name="Kisaki G."/>
            <person name="Hamano K."/>
            <person name="Suezawa K."/>
            <person name="Otani M."/>
            <person name="Fukuda T."/>
            <person name="Manabe T."/>
            <person name="Gomi K."/>
            <person name="Tabuchi M."/>
            <person name="Akimitsu K."/>
            <person name="Kataoka I."/>
        </authorList>
    </citation>
    <scope>NUCLEOTIDE SEQUENCE [LARGE SCALE GENOMIC DNA]</scope>
    <source>
        <strain evidence="14">cv. Fuchu</strain>
    </source>
</reference>
<gene>
    <name evidence="13" type="ORF">Acr_29g0009110</name>
</gene>
<evidence type="ECO:0000256" key="6">
    <source>
        <dbReference type="ARBA" id="ARBA00023089"/>
    </source>
</evidence>
<evidence type="ECO:0000313" key="13">
    <source>
        <dbReference type="EMBL" id="GFZ21749.1"/>
    </source>
</evidence>
<evidence type="ECO:0000256" key="8">
    <source>
        <dbReference type="ARBA" id="ARBA00071861"/>
    </source>
</evidence>
<evidence type="ECO:0000256" key="4">
    <source>
        <dbReference type="ARBA" id="ARBA00022782"/>
    </source>
</evidence>
<evidence type="ECO:0000256" key="9">
    <source>
        <dbReference type="PROSITE-ProRule" id="PRU00176"/>
    </source>
</evidence>
<dbReference type="EMBL" id="BJWL01000029">
    <property type="protein sequence ID" value="GFZ21749.1"/>
    <property type="molecule type" value="Genomic_DNA"/>
</dbReference>
<proteinExistence type="predicted"/>
<dbReference type="SUPFAM" id="SSF51045">
    <property type="entry name" value="WW domain"/>
    <property type="match status" value="1"/>
</dbReference>
<feature type="region of interest" description="Disordered" evidence="10">
    <location>
        <begin position="423"/>
        <end position="479"/>
    </location>
</feature>
<dbReference type="Pfam" id="PF00397">
    <property type="entry name" value="WW"/>
    <property type="match status" value="1"/>
</dbReference>
<dbReference type="InterPro" id="IPR002343">
    <property type="entry name" value="Hud_Sxl_RNA"/>
</dbReference>
<keyword evidence="2" id="KW-0217">Developmental protein</keyword>
<evidence type="ECO:0000259" key="11">
    <source>
        <dbReference type="PROSITE" id="PS50020"/>
    </source>
</evidence>
<dbReference type="GO" id="GO:1990904">
    <property type="term" value="C:ribonucleoprotein complex"/>
    <property type="evidence" value="ECO:0007669"/>
    <property type="project" value="InterPro"/>
</dbReference>
<dbReference type="InterPro" id="IPR035979">
    <property type="entry name" value="RBD_domain_sf"/>
</dbReference>
<dbReference type="FunFam" id="3.30.70.330:FF:000332">
    <property type="entry name" value="flowering time control protein FCA isoform X2"/>
    <property type="match status" value="1"/>
</dbReference>
<evidence type="ECO:0000256" key="3">
    <source>
        <dbReference type="ARBA" id="ARBA00022737"/>
    </source>
</evidence>
<protein>
    <recommendedName>
        <fullName evidence="8">Flowering time control protein FCA</fullName>
    </recommendedName>
</protein>
<dbReference type="Gene3D" id="3.30.70.330">
    <property type="match status" value="2"/>
</dbReference>
<evidence type="ECO:0000256" key="1">
    <source>
        <dbReference type="ARBA" id="ARBA00004123"/>
    </source>
</evidence>
<dbReference type="AlphaFoldDB" id="A0A7J0HF98"/>
<keyword evidence="6" id="KW-0287">Flowering</keyword>
<dbReference type="SUPFAM" id="SSF54928">
    <property type="entry name" value="RNA-binding domain, RBD"/>
    <property type="match status" value="2"/>
</dbReference>
<feature type="domain" description="WW" evidence="11">
    <location>
        <begin position="1103"/>
        <end position="1136"/>
    </location>
</feature>
<dbReference type="SMART" id="SM00360">
    <property type="entry name" value="RRM"/>
    <property type="match status" value="2"/>
</dbReference>
<dbReference type="InterPro" id="IPR000504">
    <property type="entry name" value="RRM_dom"/>
</dbReference>
<dbReference type="PANTHER" id="PTHR11697">
    <property type="entry name" value="GENERAL TRANSCRIPTION FACTOR 2-RELATED ZINC FINGER PROTEIN"/>
    <property type="match status" value="1"/>
</dbReference>
<dbReference type="Pfam" id="PF00076">
    <property type="entry name" value="RRM_1"/>
    <property type="match status" value="2"/>
</dbReference>
<keyword evidence="7" id="KW-0539">Nucleus</keyword>
<dbReference type="CDD" id="cd12637">
    <property type="entry name" value="RRM2_FCA"/>
    <property type="match status" value="1"/>
</dbReference>
<dbReference type="PROSITE" id="PS50020">
    <property type="entry name" value="WW_DOMAIN_2"/>
    <property type="match status" value="1"/>
</dbReference>
<dbReference type="GO" id="GO:0009908">
    <property type="term" value="P:flower development"/>
    <property type="evidence" value="ECO:0007669"/>
    <property type="project" value="UniProtKB-KW"/>
</dbReference>
<feature type="domain" description="RRM" evidence="12">
    <location>
        <begin position="638"/>
        <end position="718"/>
    </location>
</feature>
<dbReference type="GO" id="GO:0005634">
    <property type="term" value="C:nucleus"/>
    <property type="evidence" value="ECO:0007669"/>
    <property type="project" value="UniProtKB-SubCell"/>
</dbReference>
<dbReference type="InterPro" id="IPR036020">
    <property type="entry name" value="WW_dom_sf"/>
</dbReference>
<feature type="domain" description="RRM" evidence="12">
    <location>
        <begin position="547"/>
        <end position="628"/>
    </location>
</feature>
<accession>A0A7J0HF98</accession>
<feature type="compositionally biased region" description="Polar residues" evidence="10">
    <location>
        <begin position="840"/>
        <end position="877"/>
    </location>
</feature>
<dbReference type="InterPro" id="IPR001202">
    <property type="entry name" value="WW_dom"/>
</dbReference>
<keyword evidence="3" id="KW-0677">Repeat</keyword>
<dbReference type="InterPro" id="IPR055298">
    <property type="entry name" value="AtLOH3-like"/>
</dbReference>
<feature type="compositionally biased region" description="Polar residues" evidence="10">
    <location>
        <begin position="761"/>
        <end position="774"/>
    </location>
</feature>
<comment type="caution">
    <text evidence="13">The sequence shown here is derived from an EMBL/GenBank/DDBJ whole genome shotgun (WGS) entry which is preliminary data.</text>
</comment>
<feature type="compositionally biased region" description="Low complexity" evidence="10">
    <location>
        <begin position="1166"/>
        <end position="1207"/>
    </location>
</feature>
<feature type="region of interest" description="Disordered" evidence="10">
    <location>
        <begin position="1133"/>
        <end position="1215"/>
    </location>
</feature>
<evidence type="ECO:0000256" key="2">
    <source>
        <dbReference type="ARBA" id="ARBA00022473"/>
    </source>
</evidence>
<dbReference type="CDD" id="cd00201">
    <property type="entry name" value="WW"/>
    <property type="match status" value="1"/>
</dbReference>
<dbReference type="OrthoDB" id="410044at2759"/>
<dbReference type="Pfam" id="PF14291">
    <property type="entry name" value="DUF4371"/>
    <property type="match status" value="1"/>
</dbReference>
<dbReference type="PANTHER" id="PTHR11697:SF230">
    <property type="entry name" value="ZINC FINGER, MYM DOMAIN CONTAINING 1"/>
    <property type="match status" value="1"/>
</dbReference>
<keyword evidence="14" id="KW-1185">Reference proteome</keyword>
<feature type="compositionally biased region" description="Polar residues" evidence="10">
    <location>
        <begin position="1154"/>
        <end position="1165"/>
    </location>
</feature>
<keyword evidence="5 9" id="KW-0694">RNA-binding</keyword>
<evidence type="ECO:0000256" key="10">
    <source>
        <dbReference type="SAM" id="MobiDB-lite"/>
    </source>
</evidence>